<evidence type="ECO:0000313" key="4">
    <source>
        <dbReference type="Proteomes" id="UP001234989"/>
    </source>
</evidence>
<gene>
    <name evidence="3" type="ORF">MTR67_021518</name>
</gene>
<sequence>MNYKAFTLILFVLIFCLSSTMASRRILSGPGRSSKMQSRSRHPRGDKSATIQQPPAAPQHLTYRAIKKTVTVCNEKVHGNCIHSPPTVTRCNLGERCKRTVVP</sequence>
<organism evidence="3 4">
    <name type="scientific">Solanum verrucosum</name>
    <dbReference type="NCBI Taxonomy" id="315347"/>
    <lineage>
        <taxon>Eukaryota</taxon>
        <taxon>Viridiplantae</taxon>
        <taxon>Streptophyta</taxon>
        <taxon>Embryophyta</taxon>
        <taxon>Tracheophyta</taxon>
        <taxon>Spermatophyta</taxon>
        <taxon>Magnoliopsida</taxon>
        <taxon>eudicotyledons</taxon>
        <taxon>Gunneridae</taxon>
        <taxon>Pentapetalae</taxon>
        <taxon>asterids</taxon>
        <taxon>lamiids</taxon>
        <taxon>Solanales</taxon>
        <taxon>Solanaceae</taxon>
        <taxon>Solanoideae</taxon>
        <taxon>Solaneae</taxon>
        <taxon>Solanum</taxon>
    </lineage>
</organism>
<evidence type="ECO:0000256" key="2">
    <source>
        <dbReference type="SAM" id="SignalP"/>
    </source>
</evidence>
<reference evidence="3" key="1">
    <citation type="submission" date="2023-08" db="EMBL/GenBank/DDBJ databases">
        <title>A de novo genome assembly of Solanum verrucosum Schlechtendal, a Mexican diploid species geographically isolated from the other diploid A-genome species in potato relatives.</title>
        <authorList>
            <person name="Hosaka K."/>
        </authorList>
    </citation>
    <scope>NUCLEOTIDE SEQUENCE</scope>
    <source>
        <tissue evidence="3">Young leaves</tissue>
    </source>
</reference>
<keyword evidence="2" id="KW-0732">Signal</keyword>
<proteinExistence type="predicted"/>
<feature type="signal peptide" evidence="2">
    <location>
        <begin position="1"/>
        <end position="22"/>
    </location>
</feature>
<name>A0AAF0TWX6_SOLVR</name>
<keyword evidence="4" id="KW-1185">Reference proteome</keyword>
<dbReference type="AlphaFoldDB" id="A0AAF0TWX6"/>
<feature type="chain" id="PRO_5042017118" evidence="2">
    <location>
        <begin position="23"/>
        <end position="103"/>
    </location>
</feature>
<feature type="region of interest" description="Disordered" evidence="1">
    <location>
        <begin position="26"/>
        <end position="58"/>
    </location>
</feature>
<dbReference type="Proteomes" id="UP001234989">
    <property type="component" value="Chromosome 5"/>
</dbReference>
<evidence type="ECO:0000256" key="1">
    <source>
        <dbReference type="SAM" id="MobiDB-lite"/>
    </source>
</evidence>
<evidence type="ECO:0000313" key="3">
    <source>
        <dbReference type="EMBL" id="WMV28133.1"/>
    </source>
</evidence>
<dbReference type="EMBL" id="CP133616">
    <property type="protein sequence ID" value="WMV28133.1"/>
    <property type="molecule type" value="Genomic_DNA"/>
</dbReference>
<protein>
    <submittedName>
        <fullName evidence="3">Uncharacterized protein</fullName>
    </submittedName>
</protein>
<accession>A0AAF0TWX6</accession>